<comment type="caution">
    <text evidence="2">The sequence shown here is derived from an EMBL/GenBank/DDBJ whole genome shotgun (WGS) entry which is preliminary data.</text>
</comment>
<feature type="transmembrane region" description="Helical" evidence="1">
    <location>
        <begin position="79"/>
        <end position="100"/>
    </location>
</feature>
<dbReference type="Proteomes" id="UP001218788">
    <property type="component" value="Unassembled WGS sequence"/>
</dbReference>
<accession>A0ABT5L2C6</accession>
<keyword evidence="1" id="KW-1133">Transmembrane helix</keyword>
<keyword evidence="3" id="KW-1185">Reference proteome</keyword>
<proteinExistence type="predicted"/>
<evidence type="ECO:0000313" key="2">
    <source>
        <dbReference type="EMBL" id="MDC8831195.1"/>
    </source>
</evidence>
<dbReference type="RefSeq" id="WP_273640353.1">
    <property type="nucleotide sequence ID" value="NZ_JAQQXP010000001.1"/>
</dbReference>
<keyword evidence="1" id="KW-0812">Transmembrane</keyword>
<protein>
    <submittedName>
        <fullName evidence="2">Uncharacterized protein</fullName>
    </submittedName>
</protein>
<feature type="transmembrane region" description="Helical" evidence="1">
    <location>
        <begin position="47"/>
        <end position="67"/>
    </location>
</feature>
<evidence type="ECO:0000256" key="1">
    <source>
        <dbReference type="SAM" id="Phobius"/>
    </source>
</evidence>
<gene>
    <name evidence="2" type="ORF">OIK42_10525</name>
</gene>
<reference evidence="2 3" key="1">
    <citation type="submission" date="2022-10" db="EMBL/GenBank/DDBJ databases">
        <title>Alteromonas sp. chi3 Genome sequencing.</title>
        <authorList>
            <person name="Park S."/>
        </authorList>
    </citation>
    <scope>NUCLEOTIDE SEQUENCE [LARGE SCALE GENOMIC DNA]</scope>
    <source>
        <strain evidence="3">chi3</strain>
    </source>
</reference>
<evidence type="ECO:0000313" key="3">
    <source>
        <dbReference type="Proteomes" id="UP001218788"/>
    </source>
</evidence>
<name>A0ABT5L2C6_9ALTE</name>
<dbReference type="EMBL" id="JAQQXP010000001">
    <property type="protein sequence ID" value="MDC8831195.1"/>
    <property type="molecule type" value="Genomic_DNA"/>
</dbReference>
<feature type="transmembrane region" description="Helical" evidence="1">
    <location>
        <begin position="133"/>
        <end position="156"/>
    </location>
</feature>
<sequence length="176" mass="19042">MQLLLLAESPSSTSLQLTSHVFSPKQTYILGNYYPEIKLERVTAAKLPTLLSLTIGVPVYALLEYLTFRSLPVAGLKNVLSNFVWVLAGIVIAIVCLLFYKITLISPSGAGMLLQNADGIVISPVSFPPPLSAIAKVVADFSGVIATFILPVFLCARRLLNVKRVKGSPETMHLSE</sequence>
<organism evidence="2 3">
    <name type="scientific">Alteromonas gilva</name>
    <dbReference type="NCBI Taxonomy" id="2987522"/>
    <lineage>
        <taxon>Bacteria</taxon>
        <taxon>Pseudomonadati</taxon>
        <taxon>Pseudomonadota</taxon>
        <taxon>Gammaproteobacteria</taxon>
        <taxon>Alteromonadales</taxon>
        <taxon>Alteromonadaceae</taxon>
        <taxon>Alteromonas/Salinimonas group</taxon>
        <taxon>Alteromonas</taxon>
    </lineage>
</organism>
<keyword evidence="1" id="KW-0472">Membrane</keyword>